<comment type="caution">
    <text evidence="1">The sequence shown here is derived from an EMBL/GenBank/DDBJ whole genome shotgun (WGS) entry which is preliminary data.</text>
</comment>
<dbReference type="PATRIC" id="fig|129140.3.peg.3828"/>
<evidence type="ECO:0000313" key="1">
    <source>
        <dbReference type="EMBL" id="KPY86873.1"/>
    </source>
</evidence>
<name>A0A0Q0EKT2_9PSED</name>
<dbReference type="EMBL" id="LJRM01000071">
    <property type="protein sequence ID" value="KPY86873.1"/>
    <property type="molecule type" value="Genomic_DNA"/>
</dbReference>
<reference evidence="1 2" key="1">
    <citation type="submission" date="2015-09" db="EMBL/GenBank/DDBJ databases">
        <title>Genome announcement of multiple Pseudomonas syringae strains.</title>
        <authorList>
            <person name="Thakur S."/>
            <person name="Wang P.W."/>
            <person name="Gong Y."/>
            <person name="Weir B.S."/>
            <person name="Guttman D.S."/>
        </authorList>
    </citation>
    <scope>NUCLEOTIDE SEQUENCE [LARGE SCALE GENOMIC DNA]</scope>
    <source>
        <strain evidence="1 2">ICMP4091</strain>
    </source>
</reference>
<dbReference type="AlphaFoldDB" id="A0A0Q0EKT2"/>
<organism evidence="1 2">
    <name type="scientific">Pseudomonas syringae pv. tagetis</name>
    <dbReference type="NCBI Taxonomy" id="129140"/>
    <lineage>
        <taxon>Bacteria</taxon>
        <taxon>Pseudomonadati</taxon>
        <taxon>Pseudomonadota</taxon>
        <taxon>Gammaproteobacteria</taxon>
        <taxon>Pseudomonadales</taxon>
        <taxon>Pseudomonadaceae</taxon>
        <taxon>Pseudomonas</taxon>
    </lineage>
</organism>
<evidence type="ECO:0000313" key="2">
    <source>
        <dbReference type="Proteomes" id="UP000050474"/>
    </source>
</evidence>
<proteinExistence type="predicted"/>
<gene>
    <name evidence="1" type="ORF">ALO44_200027</name>
</gene>
<protein>
    <submittedName>
        <fullName evidence="1">Conjugal transfer protein</fullName>
    </submittedName>
</protein>
<accession>A0A0Q0EKT2</accession>
<dbReference type="Proteomes" id="UP000050474">
    <property type="component" value="Unassembled WGS sequence"/>
</dbReference>
<sequence length="33" mass="4046">MKAVFERFLPSELIRALQAAYWSIRLYRVIQEF</sequence>